<gene>
    <name evidence="2" type="ORF">LF1_04310</name>
</gene>
<feature type="transmembrane region" description="Helical" evidence="1">
    <location>
        <begin position="185"/>
        <end position="208"/>
    </location>
</feature>
<reference evidence="2 3" key="1">
    <citation type="submission" date="2019-08" db="EMBL/GenBank/DDBJ databases">
        <title>Deep-cultivation of Planctomycetes and their phenomic and genomic characterization uncovers novel biology.</title>
        <authorList>
            <person name="Wiegand S."/>
            <person name="Jogler M."/>
            <person name="Boedeker C."/>
            <person name="Pinto D."/>
            <person name="Vollmers J."/>
            <person name="Rivas-Marin E."/>
            <person name="Kohn T."/>
            <person name="Peeters S.H."/>
            <person name="Heuer A."/>
            <person name="Rast P."/>
            <person name="Oberbeckmann S."/>
            <person name="Bunk B."/>
            <person name="Jeske O."/>
            <person name="Meyerdierks A."/>
            <person name="Storesund J.E."/>
            <person name="Kallscheuer N."/>
            <person name="Luecker S."/>
            <person name="Lage O.M."/>
            <person name="Pohl T."/>
            <person name="Merkel B.J."/>
            <person name="Hornburger P."/>
            <person name="Mueller R.-W."/>
            <person name="Bruemmer F."/>
            <person name="Labrenz M."/>
            <person name="Spormann A.M."/>
            <person name="Op Den Camp H."/>
            <person name="Overmann J."/>
            <person name="Amann R."/>
            <person name="Jetten M.S.M."/>
            <person name="Mascher T."/>
            <person name="Medema M.H."/>
            <person name="Devos D.P."/>
            <person name="Kaster A.-K."/>
            <person name="Ovreas L."/>
            <person name="Rohde M."/>
            <person name="Galperin M.Y."/>
            <person name="Jogler C."/>
        </authorList>
    </citation>
    <scope>NUCLEOTIDE SEQUENCE [LARGE SCALE GENOMIC DNA]</scope>
    <source>
        <strain evidence="2 3">LF1</strain>
    </source>
</reference>
<keyword evidence="3" id="KW-1185">Reference proteome</keyword>
<dbReference type="AlphaFoldDB" id="A0A5B1CEC5"/>
<sequence length="227" mass="24363">MSDERPEPLGDVPASEIQMPPANYASTAGTQSSAVLRPLGVTVIMVLCLISGIGGLFSGCFAAGGIVFGETISSMAATVQDETQRKMQARLQETAREMMIPNIIMTIAGAAVSACFLACGLGLLKGKPWTLKLLSRTLLAAIVFELLRGVTVGWMQMKNGPIMQEAYRDMAKNSKGPDMSGMMEAFMWIGIAAWTMWAVVKIGLMIWGRVYVAGDTAKNYIAEVNKT</sequence>
<evidence type="ECO:0000256" key="1">
    <source>
        <dbReference type="SAM" id="Phobius"/>
    </source>
</evidence>
<keyword evidence="1" id="KW-0812">Transmembrane</keyword>
<keyword evidence="1" id="KW-0472">Membrane</keyword>
<protein>
    <submittedName>
        <fullName evidence="2">Uncharacterized protein</fullName>
    </submittedName>
</protein>
<dbReference type="EMBL" id="VRLW01000001">
    <property type="protein sequence ID" value="KAA1257940.1"/>
    <property type="molecule type" value="Genomic_DNA"/>
</dbReference>
<feature type="transmembrane region" description="Helical" evidence="1">
    <location>
        <begin position="103"/>
        <end position="124"/>
    </location>
</feature>
<feature type="transmembrane region" description="Helical" evidence="1">
    <location>
        <begin position="136"/>
        <end position="155"/>
    </location>
</feature>
<name>A0A5B1CEC5_9BACT</name>
<dbReference type="Proteomes" id="UP000322699">
    <property type="component" value="Unassembled WGS sequence"/>
</dbReference>
<evidence type="ECO:0000313" key="3">
    <source>
        <dbReference type="Proteomes" id="UP000322699"/>
    </source>
</evidence>
<comment type="caution">
    <text evidence="2">The sequence shown here is derived from an EMBL/GenBank/DDBJ whole genome shotgun (WGS) entry which is preliminary data.</text>
</comment>
<keyword evidence="1" id="KW-1133">Transmembrane helix</keyword>
<accession>A0A5B1CEC5</accession>
<feature type="transmembrane region" description="Helical" evidence="1">
    <location>
        <begin position="39"/>
        <end position="68"/>
    </location>
</feature>
<dbReference type="RefSeq" id="WP_068260123.1">
    <property type="nucleotide sequence ID" value="NZ_LWSK01000014.1"/>
</dbReference>
<proteinExistence type="predicted"/>
<organism evidence="2 3">
    <name type="scientific">Rubripirellula obstinata</name>
    <dbReference type="NCBI Taxonomy" id="406547"/>
    <lineage>
        <taxon>Bacteria</taxon>
        <taxon>Pseudomonadati</taxon>
        <taxon>Planctomycetota</taxon>
        <taxon>Planctomycetia</taxon>
        <taxon>Pirellulales</taxon>
        <taxon>Pirellulaceae</taxon>
        <taxon>Rubripirellula</taxon>
    </lineage>
</organism>
<evidence type="ECO:0000313" key="2">
    <source>
        <dbReference type="EMBL" id="KAA1257940.1"/>
    </source>
</evidence>
<dbReference type="OrthoDB" id="276766at2"/>